<accession>A0A543G0G4</accession>
<evidence type="ECO:0000256" key="1">
    <source>
        <dbReference type="SAM" id="Phobius"/>
    </source>
</evidence>
<dbReference type="AlphaFoldDB" id="A0A543G0G4"/>
<feature type="transmembrane region" description="Helical" evidence="1">
    <location>
        <begin position="133"/>
        <end position="153"/>
    </location>
</feature>
<dbReference type="Proteomes" id="UP000320773">
    <property type="component" value="Unassembled WGS sequence"/>
</dbReference>
<sequence>MMEVTNYIDKIGFCYIPIMVGLYGIIKVVYIFYFYFIEIKKWHKIEGIIVDYSITLFDMDTDGDTYGWKRKVMFEYKINNNSVKSTNFTKNIEFLISSKENASNFYKEYKIGEPILVFFNPKEPKEAIIEKKISFSTLLFLFFALGILTFGILNL</sequence>
<evidence type="ECO:0000313" key="4">
    <source>
        <dbReference type="Proteomes" id="UP000320773"/>
    </source>
</evidence>
<keyword evidence="1" id="KW-0812">Transmembrane</keyword>
<dbReference type="RefSeq" id="WP_089079351.1">
    <property type="nucleotide sequence ID" value="NZ_VFPJ01000001.1"/>
</dbReference>
<evidence type="ECO:0000313" key="3">
    <source>
        <dbReference type="EMBL" id="TQM39578.1"/>
    </source>
</evidence>
<dbReference type="EMBL" id="VFPJ01000001">
    <property type="protein sequence ID" value="TQM39578.1"/>
    <property type="molecule type" value="Genomic_DNA"/>
</dbReference>
<reference evidence="3 4" key="1">
    <citation type="submission" date="2019-06" db="EMBL/GenBank/DDBJ databases">
        <title>Genomic Encyclopedia of Archaeal and Bacterial Type Strains, Phase II (KMG-II): from individual species to whole genera.</title>
        <authorList>
            <person name="Goeker M."/>
        </authorList>
    </citation>
    <scope>NUCLEOTIDE SEQUENCE [LARGE SCALE GENOMIC DNA]</scope>
    <source>
        <strain evidence="3 4">DSM 24789</strain>
    </source>
</reference>
<feature type="domain" description="DUF3592" evidence="2">
    <location>
        <begin position="46"/>
        <end position="132"/>
    </location>
</feature>
<dbReference type="InterPro" id="IPR021994">
    <property type="entry name" value="DUF3592"/>
</dbReference>
<feature type="transmembrane region" description="Helical" evidence="1">
    <location>
        <begin position="15"/>
        <end position="36"/>
    </location>
</feature>
<gene>
    <name evidence="3" type="ORF">BC670_0381</name>
</gene>
<organism evidence="3 4">
    <name type="scientific">Flavobacterium branchiophilum</name>
    <dbReference type="NCBI Taxonomy" id="55197"/>
    <lineage>
        <taxon>Bacteria</taxon>
        <taxon>Pseudomonadati</taxon>
        <taxon>Bacteroidota</taxon>
        <taxon>Flavobacteriia</taxon>
        <taxon>Flavobacteriales</taxon>
        <taxon>Flavobacteriaceae</taxon>
        <taxon>Flavobacterium</taxon>
    </lineage>
</organism>
<protein>
    <submittedName>
        <fullName evidence="3">Uncharacterized protein DUF3592</fullName>
    </submittedName>
</protein>
<dbReference type="Pfam" id="PF12158">
    <property type="entry name" value="DUF3592"/>
    <property type="match status" value="1"/>
</dbReference>
<proteinExistence type="predicted"/>
<name>A0A543G0G4_9FLAO</name>
<keyword evidence="1" id="KW-0472">Membrane</keyword>
<comment type="caution">
    <text evidence="3">The sequence shown here is derived from an EMBL/GenBank/DDBJ whole genome shotgun (WGS) entry which is preliminary data.</text>
</comment>
<keyword evidence="1" id="KW-1133">Transmembrane helix</keyword>
<evidence type="ECO:0000259" key="2">
    <source>
        <dbReference type="Pfam" id="PF12158"/>
    </source>
</evidence>